<reference evidence="14 15" key="1">
    <citation type="submission" date="2019-04" db="EMBL/GenBank/DDBJ databases">
        <title>Draft genome sequence of Robertkochia marina CC-AMO-30D.</title>
        <authorList>
            <person name="Hameed A."/>
            <person name="Lin S.-Y."/>
            <person name="Shahina M."/>
            <person name="Lai W.-A."/>
            <person name="Young C.-C."/>
        </authorList>
    </citation>
    <scope>NUCLEOTIDE SEQUENCE [LARGE SCALE GENOMIC DNA]</scope>
    <source>
        <strain evidence="14 15">CC-AMO-30D</strain>
    </source>
</reference>
<evidence type="ECO:0000256" key="6">
    <source>
        <dbReference type="ARBA" id="ARBA00055169"/>
    </source>
</evidence>
<comment type="function">
    <text evidence="6">Catalyzes the adenylation by ATP of the carboxyl group of the C-terminal glycine of sulfur carrier protein MoaD.</text>
</comment>
<proteinExistence type="inferred from homology"/>
<accession>A0A4S3M3Z6</accession>
<dbReference type="RefSeq" id="WP_136335314.1">
    <property type="nucleotide sequence ID" value="NZ_QXMP01000002.1"/>
</dbReference>
<evidence type="ECO:0000259" key="13">
    <source>
        <dbReference type="PROSITE" id="PS50206"/>
    </source>
</evidence>
<dbReference type="SMART" id="SM00450">
    <property type="entry name" value="RHOD"/>
    <property type="match status" value="1"/>
</dbReference>
<evidence type="ECO:0000256" key="8">
    <source>
        <dbReference type="ARBA" id="ARBA00066884"/>
    </source>
</evidence>
<evidence type="ECO:0000256" key="3">
    <source>
        <dbReference type="ARBA" id="ARBA00022741"/>
    </source>
</evidence>
<evidence type="ECO:0000256" key="9">
    <source>
        <dbReference type="ARBA" id="ARBA00073635"/>
    </source>
</evidence>
<dbReference type="GO" id="GO:0004792">
    <property type="term" value="F:thiosulfate-cyanide sulfurtransferase activity"/>
    <property type="evidence" value="ECO:0007669"/>
    <property type="project" value="TreeGrafter"/>
</dbReference>
<sequence length="357" mass="39208">MSDRYIRQRTLNTFGDAAQDKLQQASVLVIGAGGLGVPALQYLNAMGVGRLGIVDADTVDLSNLHRQPIYTENDLGKFKAEVIGNFLKAQNSETEKVIYKTFLQPTNALELISEYDLVLDASDNFGTRYLVNDSCVILNKPFIYGGLFGFEGQVSVFNYRGGPTYRCLYPEMPDRVIADCNTHGVLGVVPGIIGNLQAMEVVKILTGIGEVLSGKLLLVDTLSMQTHKMNIAAIRENLELKSLTKEQYMVPCSSMKGLDPEALEAAAGEFFLLDVRSKDEFSAYHIPGSRNIPLDELGDRKGEIPVDRPVCLICQQAIRTKPAAAVLEDHGVALYELTGGLRNYLEFIKGVRIPDTQ</sequence>
<dbReference type="Proteomes" id="UP000305939">
    <property type="component" value="Unassembled WGS sequence"/>
</dbReference>
<dbReference type="GO" id="GO:0005737">
    <property type="term" value="C:cytoplasm"/>
    <property type="evidence" value="ECO:0007669"/>
    <property type="project" value="TreeGrafter"/>
</dbReference>
<evidence type="ECO:0000256" key="12">
    <source>
        <dbReference type="ARBA" id="ARBA00078531"/>
    </source>
</evidence>
<keyword evidence="3" id="KW-0547">Nucleotide-binding</keyword>
<evidence type="ECO:0000256" key="11">
    <source>
        <dbReference type="ARBA" id="ARBA00075328"/>
    </source>
</evidence>
<keyword evidence="2 14" id="KW-0808">Transferase</keyword>
<dbReference type="AlphaFoldDB" id="A0A4S3M3Z6"/>
<dbReference type="Gene3D" id="3.40.250.10">
    <property type="entry name" value="Rhodanese-like domain"/>
    <property type="match status" value="1"/>
</dbReference>
<dbReference type="EMBL" id="SSMC01000001">
    <property type="protein sequence ID" value="THD69823.1"/>
    <property type="molecule type" value="Genomic_DNA"/>
</dbReference>
<keyword evidence="15" id="KW-1185">Reference proteome</keyword>
<comment type="catalytic activity">
    <reaction evidence="5">
        <text>[molybdopterin-synthase sulfur-carrier protein]-C-terminal Gly-Gly + ATP + H(+) = [molybdopterin-synthase sulfur-carrier protein]-C-terminal Gly-Gly-AMP + diphosphate</text>
        <dbReference type="Rhea" id="RHEA:43616"/>
        <dbReference type="Rhea" id="RHEA-COMP:12159"/>
        <dbReference type="Rhea" id="RHEA-COMP:12202"/>
        <dbReference type="ChEBI" id="CHEBI:15378"/>
        <dbReference type="ChEBI" id="CHEBI:30616"/>
        <dbReference type="ChEBI" id="CHEBI:33019"/>
        <dbReference type="ChEBI" id="CHEBI:90618"/>
        <dbReference type="ChEBI" id="CHEBI:90778"/>
        <dbReference type="EC" id="2.7.7.80"/>
    </reaction>
</comment>
<dbReference type="Gene3D" id="3.40.50.720">
    <property type="entry name" value="NAD(P)-binding Rossmann-like Domain"/>
    <property type="match status" value="1"/>
</dbReference>
<dbReference type="Pfam" id="PF00899">
    <property type="entry name" value="ThiF"/>
    <property type="match status" value="1"/>
</dbReference>
<dbReference type="InterPro" id="IPR000594">
    <property type="entry name" value="ThiF_NAD_FAD-bd"/>
</dbReference>
<evidence type="ECO:0000313" key="15">
    <source>
        <dbReference type="Proteomes" id="UP000305939"/>
    </source>
</evidence>
<evidence type="ECO:0000256" key="1">
    <source>
        <dbReference type="ARBA" id="ARBA00009919"/>
    </source>
</evidence>
<comment type="caution">
    <text evidence="14">The sequence shown here is derived from an EMBL/GenBank/DDBJ whole genome shotgun (WGS) entry which is preliminary data.</text>
</comment>
<comment type="subunit">
    <text evidence="7">Homodimer. Forms a stable heterotetrameric complex of 2 MoeB and 2 MoaD during adenylation of MoaD.</text>
</comment>
<comment type="similarity">
    <text evidence="1">Belongs to the HesA/MoeB/ThiF family.</text>
</comment>
<dbReference type="SUPFAM" id="SSF69572">
    <property type="entry name" value="Activating enzymes of the ubiquitin-like proteins"/>
    <property type="match status" value="1"/>
</dbReference>
<gene>
    <name evidence="14" type="ORF">E7Z59_05720</name>
</gene>
<dbReference type="InterPro" id="IPR001763">
    <property type="entry name" value="Rhodanese-like_dom"/>
</dbReference>
<dbReference type="GO" id="GO:0061605">
    <property type="term" value="F:molybdopterin-synthase adenylyltransferase activity"/>
    <property type="evidence" value="ECO:0007669"/>
    <property type="project" value="UniProtKB-EC"/>
</dbReference>
<dbReference type="EC" id="2.7.7.80" evidence="8"/>
<dbReference type="CDD" id="cd00757">
    <property type="entry name" value="ThiF_MoeB_HesA_family"/>
    <property type="match status" value="1"/>
</dbReference>
<evidence type="ECO:0000256" key="4">
    <source>
        <dbReference type="ARBA" id="ARBA00022840"/>
    </source>
</evidence>
<dbReference type="PROSITE" id="PS50206">
    <property type="entry name" value="RHODANESE_3"/>
    <property type="match status" value="1"/>
</dbReference>
<organism evidence="14 15">
    <name type="scientific">Robertkochia marina</name>
    <dbReference type="NCBI Taxonomy" id="1227945"/>
    <lineage>
        <taxon>Bacteria</taxon>
        <taxon>Pseudomonadati</taxon>
        <taxon>Bacteroidota</taxon>
        <taxon>Flavobacteriia</taxon>
        <taxon>Flavobacteriales</taxon>
        <taxon>Flavobacteriaceae</taxon>
        <taxon>Robertkochia</taxon>
    </lineage>
</organism>
<dbReference type="GO" id="GO:0005524">
    <property type="term" value="F:ATP binding"/>
    <property type="evidence" value="ECO:0007669"/>
    <property type="project" value="UniProtKB-KW"/>
</dbReference>
<name>A0A4S3M3Z6_9FLAO</name>
<evidence type="ECO:0000256" key="5">
    <source>
        <dbReference type="ARBA" id="ARBA00052218"/>
    </source>
</evidence>
<dbReference type="InterPro" id="IPR036873">
    <property type="entry name" value="Rhodanese-like_dom_sf"/>
</dbReference>
<feature type="domain" description="Rhodanese" evidence="13">
    <location>
        <begin position="266"/>
        <end position="349"/>
    </location>
</feature>
<dbReference type="FunFam" id="3.40.50.720:FF:000033">
    <property type="entry name" value="Adenylyltransferase and sulfurtransferase MOCS3"/>
    <property type="match status" value="1"/>
</dbReference>
<dbReference type="OrthoDB" id="9804286at2"/>
<evidence type="ECO:0000256" key="10">
    <source>
        <dbReference type="ARBA" id="ARBA00075110"/>
    </source>
</evidence>
<evidence type="ECO:0000313" key="14">
    <source>
        <dbReference type="EMBL" id="THD69823.1"/>
    </source>
</evidence>
<evidence type="ECO:0000256" key="7">
    <source>
        <dbReference type="ARBA" id="ARBA00063809"/>
    </source>
</evidence>
<dbReference type="PANTHER" id="PTHR10953:SF102">
    <property type="entry name" value="ADENYLYLTRANSFERASE AND SULFURTRANSFERASE MOCS3"/>
    <property type="match status" value="1"/>
</dbReference>
<dbReference type="PANTHER" id="PTHR10953">
    <property type="entry name" value="UBIQUITIN-ACTIVATING ENZYME E1"/>
    <property type="match status" value="1"/>
</dbReference>
<dbReference type="GO" id="GO:0008641">
    <property type="term" value="F:ubiquitin-like modifier activating enzyme activity"/>
    <property type="evidence" value="ECO:0007669"/>
    <property type="project" value="InterPro"/>
</dbReference>
<dbReference type="Pfam" id="PF00581">
    <property type="entry name" value="Rhodanese"/>
    <property type="match status" value="1"/>
</dbReference>
<protein>
    <recommendedName>
        <fullName evidence="9">Molybdopterin-synthase adenylyltransferase</fullName>
        <ecNumber evidence="8">2.7.7.80</ecNumber>
    </recommendedName>
    <alternativeName>
        <fullName evidence="12">MoaD protein adenylase</fullName>
    </alternativeName>
    <alternativeName>
        <fullName evidence="10">Molybdopterin-converting factor subunit 1 adenylase</fullName>
    </alternativeName>
    <alternativeName>
        <fullName evidence="11">Sulfur carrier protein MoaD adenylyltransferase</fullName>
    </alternativeName>
</protein>
<keyword evidence="4" id="KW-0067">ATP-binding</keyword>
<evidence type="ECO:0000256" key="2">
    <source>
        <dbReference type="ARBA" id="ARBA00022679"/>
    </source>
</evidence>
<dbReference type="InterPro" id="IPR045886">
    <property type="entry name" value="ThiF/MoeB/HesA"/>
</dbReference>
<dbReference type="InterPro" id="IPR035985">
    <property type="entry name" value="Ubiquitin-activating_enz"/>
</dbReference>